<evidence type="ECO:0000313" key="1">
    <source>
        <dbReference type="Proteomes" id="UP000887565"/>
    </source>
</evidence>
<evidence type="ECO:0000313" key="2">
    <source>
        <dbReference type="WBParaSite" id="nRc.2.0.1.t01303-RA"/>
    </source>
</evidence>
<dbReference type="WBParaSite" id="nRc.2.0.1.t01303-RA">
    <property type="protein sequence ID" value="nRc.2.0.1.t01303-RA"/>
    <property type="gene ID" value="nRc.2.0.1.g01303"/>
</dbReference>
<reference evidence="2" key="1">
    <citation type="submission" date="2022-11" db="UniProtKB">
        <authorList>
            <consortium name="WormBaseParasite"/>
        </authorList>
    </citation>
    <scope>IDENTIFICATION</scope>
</reference>
<keyword evidence="1" id="KW-1185">Reference proteome</keyword>
<accession>A0A915HI39</accession>
<sequence length="194" mass="22050">MSNISLVDDLSHESRTNDIRDPSSLSHTKLVQRFRLDFPGMLNITKLIRGNIESPTQRNRNIPTILQVCIALRQCVTFQMIIGDTESINQPKNVVKFWMKSRSIVAQKEMQNNETEKKHLVFSSLNGVTADDEVAAKSSSSLLQPGKMGKADILFRIAFCSHCNFSNVWERLGRSEAPLETDILDQKWKKVFAK</sequence>
<protein>
    <submittedName>
        <fullName evidence="2">Uncharacterized protein</fullName>
    </submittedName>
</protein>
<dbReference type="AlphaFoldDB" id="A0A915HI39"/>
<organism evidence="1 2">
    <name type="scientific">Romanomermis culicivorax</name>
    <name type="common">Nematode worm</name>
    <dbReference type="NCBI Taxonomy" id="13658"/>
    <lineage>
        <taxon>Eukaryota</taxon>
        <taxon>Metazoa</taxon>
        <taxon>Ecdysozoa</taxon>
        <taxon>Nematoda</taxon>
        <taxon>Enoplea</taxon>
        <taxon>Dorylaimia</taxon>
        <taxon>Mermithida</taxon>
        <taxon>Mermithoidea</taxon>
        <taxon>Mermithidae</taxon>
        <taxon>Romanomermis</taxon>
    </lineage>
</organism>
<proteinExistence type="predicted"/>
<dbReference type="Proteomes" id="UP000887565">
    <property type="component" value="Unplaced"/>
</dbReference>
<name>A0A915HI39_ROMCU</name>